<gene>
    <name evidence="3" type="ORF">SAMN04488502_11015</name>
</gene>
<organism evidence="3 4">
    <name type="scientific">Dendrosporobacter quercicolus</name>
    <dbReference type="NCBI Taxonomy" id="146817"/>
    <lineage>
        <taxon>Bacteria</taxon>
        <taxon>Bacillati</taxon>
        <taxon>Bacillota</taxon>
        <taxon>Negativicutes</taxon>
        <taxon>Selenomonadales</taxon>
        <taxon>Sporomusaceae</taxon>
        <taxon>Dendrosporobacter</taxon>
    </lineage>
</organism>
<dbReference type="RefSeq" id="WP_092074497.1">
    <property type="nucleotide sequence ID" value="NZ_FNHB01000010.1"/>
</dbReference>
<sequence length="433" mass="50859">MTGYSSKDLEFWNGKIEELIKTSGLDCYEQHFSICTYEDMLCYEAYAGMPSHYPHWSFGKAYERQKTFYQYNLVGLPYEMVINSDPCLAYLMRDNTLTLQILTMAHVYGHNDFFKNNRLFKRDTRAELTVEMFKAHADRIREYIHDPFIGPEKVERILDAAHALRYQTSRHGLHKSFTRQEFSKEQPNTVPERLADDLLGYLAERGKLAEWERDLVNIVRQETLYFIPQIETKIMNEGWASYWHYQLLNQLNLPTELHLEFLQRHNLVVRPFEGRINPYFIGFKMFEYLAKQPDGSSRIKEIRAEERDQSFLRRYLNQELCEELHLFSYQVRGNDIVVKEVADEVGWQTVRDEFASSVGLGNIPVIKPVEVDKGALILEHVYDGRELELNYAKETVKYVLDLWGGKVDLRTTLNGRSKLISCSENKIVLLLDS</sequence>
<dbReference type="PANTHER" id="PTHR30029:SF2">
    <property type="entry name" value="STAGE V SPORULATION PROTEIN R"/>
    <property type="match status" value="1"/>
</dbReference>
<dbReference type="Proteomes" id="UP000214880">
    <property type="component" value="Unassembled WGS sequence"/>
</dbReference>
<evidence type="ECO:0000313" key="3">
    <source>
        <dbReference type="EMBL" id="SDM99053.1"/>
    </source>
</evidence>
<evidence type="ECO:0000259" key="1">
    <source>
        <dbReference type="Pfam" id="PF04293"/>
    </source>
</evidence>
<name>A0A1G9XS18_9FIRM</name>
<accession>A0A1G9XS18</accession>
<dbReference type="STRING" id="146817.SAMN04488502_11015"/>
<dbReference type="Pfam" id="PF04293">
    <property type="entry name" value="SpoVR"/>
    <property type="match status" value="1"/>
</dbReference>
<dbReference type="AlphaFoldDB" id="A0A1G9XS18"/>
<evidence type="ECO:0000259" key="2">
    <source>
        <dbReference type="Pfam" id="PF24755"/>
    </source>
</evidence>
<dbReference type="Pfam" id="PF24755">
    <property type="entry name" value="SpoVR_C"/>
    <property type="match status" value="1"/>
</dbReference>
<dbReference type="InterPro" id="IPR057008">
    <property type="entry name" value="SpoVR-like_C"/>
</dbReference>
<protein>
    <submittedName>
        <fullName evidence="3">Stage V sporulation protein R</fullName>
    </submittedName>
</protein>
<evidence type="ECO:0000313" key="4">
    <source>
        <dbReference type="Proteomes" id="UP000214880"/>
    </source>
</evidence>
<feature type="domain" description="SpoVR-like C-terminal" evidence="2">
    <location>
        <begin position="375"/>
        <end position="411"/>
    </location>
</feature>
<dbReference type="EMBL" id="FNHB01000010">
    <property type="protein sequence ID" value="SDM99053.1"/>
    <property type="molecule type" value="Genomic_DNA"/>
</dbReference>
<dbReference type="OrthoDB" id="9784270at2"/>
<dbReference type="InterPro" id="IPR056174">
    <property type="entry name" value="SpoVR_N"/>
</dbReference>
<dbReference type="InterPro" id="IPR007390">
    <property type="entry name" value="Spore_V_R"/>
</dbReference>
<proteinExistence type="predicted"/>
<reference evidence="3 4" key="1">
    <citation type="submission" date="2016-10" db="EMBL/GenBank/DDBJ databases">
        <authorList>
            <person name="de Groot N.N."/>
        </authorList>
    </citation>
    <scope>NUCLEOTIDE SEQUENCE [LARGE SCALE GENOMIC DNA]</scope>
    <source>
        <strain evidence="3 4">DSM 1736</strain>
    </source>
</reference>
<dbReference type="PANTHER" id="PTHR30029">
    <property type="entry name" value="STAGE V SPORULATION PROTEIN R"/>
    <property type="match status" value="1"/>
</dbReference>
<feature type="domain" description="SpoVR protein-like N-terminal" evidence="1">
    <location>
        <begin position="5"/>
        <end position="185"/>
    </location>
</feature>
<keyword evidence="4" id="KW-1185">Reference proteome</keyword>